<dbReference type="CDD" id="cd00060">
    <property type="entry name" value="FHA"/>
    <property type="match status" value="1"/>
</dbReference>
<dbReference type="Proteomes" id="UP000032025">
    <property type="component" value="Unassembled WGS sequence"/>
</dbReference>
<dbReference type="Pfam" id="PF00498">
    <property type="entry name" value="FHA"/>
    <property type="match status" value="1"/>
</dbReference>
<feature type="domain" description="FHA" evidence="2">
    <location>
        <begin position="28"/>
        <end position="73"/>
    </location>
</feature>
<dbReference type="NCBIfam" id="TIGR03354">
    <property type="entry name" value="VI_FHA"/>
    <property type="match status" value="1"/>
</dbReference>
<dbReference type="Pfam" id="PF20232">
    <property type="entry name" value="T6SS_FHA_C"/>
    <property type="match status" value="1"/>
</dbReference>
<dbReference type="RefSeq" id="WP_007404933.1">
    <property type="nucleotide sequence ID" value="NZ_BBJS01000030.1"/>
</dbReference>
<feature type="compositionally biased region" description="Low complexity" evidence="1">
    <location>
        <begin position="282"/>
        <end position="295"/>
    </location>
</feature>
<evidence type="ECO:0000259" key="2">
    <source>
        <dbReference type="PROSITE" id="PS50006"/>
    </source>
</evidence>
<dbReference type="InterPro" id="IPR000253">
    <property type="entry name" value="FHA_dom"/>
</dbReference>
<dbReference type="InterPro" id="IPR008984">
    <property type="entry name" value="SMAD_FHA_dom_sf"/>
</dbReference>
<reference evidence="3 4" key="1">
    <citation type="submission" date="2014-08" db="EMBL/GenBank/DDBJ databases">
        <title>Whole genome shotgun sequence of Sphingomonas paucimobilis NBRC 13935.</title>
        <authorList>
            <person name="Hosoyama A."/>
            <person name="Hashimoto M."/>
            <person name="Hosoyama Y."/>
            <person name="Noguchi M."/>
            <person name="Uohara A."/>
            <person name="Ohji S."/>
            <person name="Katano-Makiyama Y."/>
            <person name="Ichikawa N."/>
            <person name="Kimura A."/>
            <person name="Yamazoe A."/>
            <person name="Fujita N."/>
        </authorList>
    </citation>
    <scope>NUCLEOTIDE SEQUENCE [LARGE SCALE GENOMIC DNA]</scope>
    <source>
        <strain evidence="3 4">NBRC 13935</strain>
    </source>
</reference>
<dbReference type="SMART" id="SM00240">
    <property type="entry name" value="FHA"/>
    <property type="match status" value="1"/>
</dbReference>
<dbReference type="SUPFAM" id="SSF49879">
    <property type="entry name" value="SMAD/FHA domain"/>
    <property type="match status" value="1"/>
</dbReference>
<evidence type="ECO:0000313" key="3">
    <source>
        <dbReference type="EMBL" id="GAN14028.1"/>
    </source>
</evidence>
<dbReference type="InterPro" id="IPR046883">
    <property type="entry name" value="T6SS_FHA_C"/>
</dbReference>
<proteinExistence type="predicted"/>
<dbReference type="PROSITE" id="PS50006">
    <property type="entry name" value="FHA_DOMAIN"/>
    <property type="match status" value="1"/>
</dbReference>
<feature type="region of interest" description="Disordered" evidence="1">
    <location>
        <begin position="107"/>
        <end position="256"/>
    </location>
</feature>
<dbReference type="AlphaFoldDB" id="A0A0C9NH39"/>
<dbReference type="Gene3D" id="2.60.200.20">
    <property type="match status" value="1"/>
</dbReference>
<protein>
    <submittedName>
        <fullName evidence="3">DNA, contig: SP630</fullName>
    </submittedName>
</protein>
<gene>
    <name evidence="3" type="ORF">SP6_30_01690</name>
</gene>
<feature type="compositionally biased region" description="Low complexity" evidence="1">
    <location>
        <begin position="147"/>
        <end position="161"/>
    </location>
</feature>
<feature type="region of interest" description="Disordered" evidence="1">
    <location>
        <begin position="269"/>
        <end position="311"/>
    </location>
</feature>
<evidence type="ECO:0000313" key="4">
    <source>
        <dbReference type="Proteomes" id="UP000032025"/>
    </source>
</evidence>
<accession>A0A0C9NH39</accession>
<organism evidence="3 4">
    <name type="scientific">Sphingomonas paucimobilis NBRC 13935</name>
    <dbReference type="NCBI Taxonomy" id="1219050"/>
    <lineage>
        <taxon>Bacteria</taxon>
        <taxon>Pseudomonadati</taxon>
        <taxon>Pseudomonadota</taxon>
        <taxon>Alphaproteobacteria</taxon>
        <taxon>Sphingomonadales</taxon>
        <taxon>Sphingomonadaceae</taxon>
        <taxon>Sphingomonas</taxon>
    </lineage>
</organism>
<evidence type="ECO:0000256" key="1">
    <source>
        <dbReference type="SAM" id="MobiDB-lite"/>
    </source>
</evidence>
<keyword evidence="4" id="KW-1185">Reference proteome</keyword>
<dbReference type="GeneID" id="78528805"/>
<feature type="compositionally biased region" description="Pro residues" evidence="1">
    <location>
        <begin position="296"/>
        <end position="305"/>
    </location>
</feature>
<dbReference type="InterPro" id="IPR017735">
    <property type="entry name" value="T6SS_FHA"/>
</dbReference>
<sequence length="501" mass="52368">MTLTLSIEGARRLDNGSPAELVLHRRGAIIGRAATCDWALPDPTRHVSSRHFEIRYDGGQYVLIDCSTNGTTLAQTGERLTAPHRIADGDRFHVGAFVIAARLTGRADGSQPAAAENAEPVWRGWDDAVPAPGIAPSQATPPPASDGWGPAPTPAGSSPGWDAVPTPPSTPSGSRWQPQIGPSLARPDDHRAAAGWDARPTPPAPPARGGWQPDAAAALPPVASTWEAATPPPPPASPWSSAAPSHPTPLSPDDLWGRIAEGNVVDWARGGFGQPSEPVRDPLGLAPASGAAALPPERPVPPQAPAAPSAGPDALTAFAQAAGLDPSRLGPDDAARAGALFRRLVAGLVVMVEARARAKAQLGAEATAFSPGGHNPLKYARTPDEAVAMLLGPAQPGFMDADQAIEDAFQDLQSHQVATLRAMQGALRTTLERFSPSAIRARAEAGGVIERILPAARDAALWQAYEREFGGVAQGSDEAFLDMFAKEFRQAYNEQSRRKTT</sequence>
<name>A0A0C9NH39_SPHPI</name>
<dbReference type="EMBL" id="BBJS01000030">
    <property type="protein sequence ID" value="GAN14028.1"/>
    <property type="molecule type" value="Genomic_DNA"/>
</dbReference>
<comment type="caution">
    <text evidence="3">The sequence shown here is derived from an EMBL/GenBank/DDBJ whole genome shotgun (WGS) entry which is preliminary data.</text>
</comment>